<evidence type="ECO:0000313" key="5">
    <source>
        <dbReference type="Proteomes" id="UP000179243"/>
    </source>
</evidence>
<evidence type="ECO:0000256" key="2">
    <source>
        <dbReference type="SAM" id="SignalP"/>
    </source>
</evidence>
<gene>
    <name evidence="4" type="ORF">A2519_13015</name>
</gene>
<keyword evidence="2" id="KW-0732">Signal</keyword>
<evidence type="ECO:0000259" key="3">
    <source>
        <dbReference type="SMART" id="SM00854"/>
    </source>
</evidence>
<dbReference type="SMART" id="SM00854">
    <property type="entry name" value="PGA_cap"/>
    <property type="match status" value="1"/>
</dbReference>
<dbReference type="CDD" id="cd07381">
    <property type="entry name" value="MPP_CapA"/>
    <property type="match status" value="1"/>
</dbReference>
<dbReference type="PANTHER" id="PTHR33393">
    <property type="entry name" value="POLYGLUTAMINE SYNTHESIS ACCESSORY PROTEIN RV0574C-RELATED"/>
    <property type="match status" value="1"/>
</dbReference>
<reference evidence="4 5" key="1">
    <citation type="journal article" date="2016" name="Nat. Commun.">
        <title>Thousands of microbial genomes shed light on interconnected biogeochemical processes in an aquifer system.</title>
        <authorList>
            <person name="Anantharaman K."/>
            <person name="Brown C.T."/>
            <person name="Hug L.A."/>
            <person name="Sharon I."/>
            <person name="Castelle C.J."/>
            <person name="Probst A.J."/>
            <person name="Thomas B.C."/>
            <person name="Singh A."/>
            <person name="Wilkins M.J."/>
            <person name="Karaoz U."/>
            <person name="Brodie E.L."/>
            <person name="Williams K.H."/>
            <person name="Hubbard S.S."/>
            <person name="Banfield J.F."/>
        </authorList>
    </citation>
    <scope>NUCLEOTIDE SEQUENCE [LARGE SCALE GENOMIC DNA]</scope>
</reference>
<dbReference type="EMBL" id="MFYX01000127">
    <property type="protein sequence ID" value="OGK01316.1"/>
    <property type="molecule type" value="Genomic_DNA"/>
</dbReference>
<evidence type="ECO:0000256" key="1">
    <source>
        <dbReference type="ARBA" id="ARBA00005662"/>
    </source>
</evidence>
<protein>
    <recommendedName>
        <fullName evidence="3">Capsule synthesis protein CapA domain-containing protein</fullName>
    </recommendedName>
</protein>
<sequence>MRQSIIALLASGLLCMCFSDSLSIVAVGDVMFANNGTPFLDRFGLLYPFDSVKTELMDGDIRICNLEVALADSGTPFEKTYTYCMPTRHAGAVAAGCFDVVHLANNHILDFGVSALSSTLRLLDSMGIGHTGAGTTIAHAREPALVRKGSVITGFLSYSCTFPEEFWATSTRPGTAFCDSSYLARDIPALREKVDYLVVSFHWGAERMTVPKDYQRALGRYCIDLGADAVLGHHPHVLQGIEVYKGRPIAYSLGNFTFSTWTNAVWDSGILRLFFADRMFVKAEFVPVLINNFKVELQPRILKGEEAQRTLKNFSALCDSVGTTLVIDGDRGYIKP</sequence>
<dbReference type="Proteomes" id="UP000179243">
    <property type="component" value="Unassembled WGS sequence"/>
</dbReference>
<feature type="signal peptide" evidence="2">
    <location>
        <begin position="1"/>
        <end position="26"/>
    </location>
</feature>
<accession>A0A1F7F483</accession>
<comment type="similarity">
    <text evidence="1">Belongs to the CapA family.</text>
</comment>
<dbReference type="Gene3D" id="3.60.21.10">
    <property type="match status" value="1"/>
</dbReference>
<dbReference type="AlphaFoldDB" id="A0A1F7F483"/>
<feature type="domain" description="Capsule synthesis protein CapA" evidence="3">
    <location>
        <begin position="23"/>
        <end position="260"/>
    </location>
</feature>
<dbReference type="InterPro" id="IPR019079">
    <property type="entry name" value="Capsule_synth_CapA"/>
</dbReference>
<dbReference type="InterPro" id="IPR029052">
    <property type="entry name" value="Metallo-depent_PP-like"/>
</dbReference>
<dbReference type="PANTHER" id="PTHR33393:SF13">
    <property type="entry name" value="PGA BIOSYNTHESIS PROTEIN CAPA"/>
    <property type="match status" value="1"/>
</dbReference>
<dbReference type="InterPro" id="IPR052169">
    <property type="entry name" value="CW_Biosynth-Accessory"/>
</dbReference>
<organism evidence="4 5">
    <name type="scientific">Candidatus Raymondbacteria bacterium RIFOXYD12_FULL_49_13</name>
    <dbReference type="NCBI Taxonomy" id="1817890"/>
    <lineage>
        <taxon>Bacteria</taxon>
        <taxon>Raymondiibacteriota</taxon>
    </lineage>
</organism>
<feature type="chain" id="PRO_5009528386" description="Capsule synthesis protein CapA domain-containing protein" evidence="2">
    <location>
        <begin position="27"/>
        <end position="336"/>
    </location>
</feature>
<name>A0A1F7F483_UNCRA</name>
<dbReference type="Pfam" id="PF09587">
    <property type="entry name" value="PGA_cap"/>
    <property type="match status" value="1"/>
</dbReference>
<dbReference type="SUPFAM" id="SSF56300">
    <property type="entry name" value="Metallo-dependent phosphatases"/>
    <property type="match status" value="1"/>
</dbReference>
<comment type="caution">
    <text evidence="4">The sequence shown here is derived from an EMBL/GenBank/DDBJ whole genome shotgun (WGS) entry which is preliminary data.</text>
</comment>
<proteinExistence type="inferred from homology"/>
<evidence type="ECO:0000313" key="4">
    <source>
        <dbReference type="EMBL" id="OGK01316.1"/>
    </source>
</evidence>